<evidence type="ECO:0000259" key="8">
    <source>
        <dbReference type="PROSITE" id="PS50217"/>
    </source>
</evidence>
<dbReference type="SUPFAM" id="SSF57959">
    <property type="entry name" value="Leucine zipper domain"/>
    <property type="match status" value="1"/>
</dbReference>
<evidence type="ECO:0000256" key="6">
    <source>
        <dbReference type="ARBA" id="ARBA00023242"/>
    </source>
</evidence>
<evidence type="ECO:0000256" key="2">
    <source>
        <dbReference type="ARBA" id="ARBA00007163"/>
    </source>
</evidence>
<dbReference type="GO" id="GO:0005634">
    <property type="term" value="C:nucleus"/>
    <property type="evidence" value="ECO:0007669"/>
    <property type="project" value="UniProtKB-SubCell"/>
</dbReference>
<dbReference type="EMBL" id="MPUH01000334">
    <property type="protein sequence ID" value="OMJ82601.1"/>
    <property type="molecule type" value="Genomic_DNA"/>
</dbReference>
<dbReference type="Gene3D" id="1.20.5.170">
    <property type="match status" value="1"/>
</dbReference>
<dbReference type="SMART" id="SM00338">
    <property type="entry name" value="BRLZ"/>
    <property type="match status" value="1"/>
</dbReference>
<evidence type="ECO:0000256" key="4">
    <source>
        <dbReference type="ARBA" id="ARBA00023125"/>
    </source>
</evidence>
<dbReference type="PANTHER" id="PTHR46714">
    <property type="entry name" value="TRANSCRIPTIONAL ACTIVATOR HAC1"/>
    <property type="match status" value="1"/>
</dbReference>
<evidence type="ECO:0000256" key="7">
    <source>
        <dbReference type="SAM" id="Coils"/>
    </source>
</evidence>
<dbReference type="AlphaFoldDB" id="A0A1R2C0S1"/>
<name>A0A1R2C0S1_9CILI</name>
<dbReference type="InterPro" id="IPR046347">
    <property type="entry name" value="bZIP_sf"/>
</dbReference>
<dbReference type="OrthoDB" id="299128at2759"/>
<keyword evidence="10" id="KW-1185">Reference proteome</keyword>
<comment type="subcellular location">
    <subcellularLocation>
        <location evidence="1">Nucleus</location>
    </subcellularLocation>
</comment>
<keyword evidence="3" id="KW-0805">Transcription regulation</keyword>
<dbReference type="GO" id="GO:0003677">
    <property type="term" value="F:DNA binding"/>
    <property type="evidence" value="ECO:0007669"/>
    <property type="project" value="UniProtKB-KW"/>
</dbReference>
<feature type="coiled-coil region" evidence="7">
    <location>
        <begin position="174"/>
        <end position="212"/>
    </location>
</feature>
<dbReference type="GO" id="GO:0045944">
    <property type="term" value="P:positive regulation of transcription by RNA polymerase II"/>
    <property type="evidence" value="ECO:0007669"/>
    <property type="project" value="InterPro"/>
</dbReference>
<proteinExistence type="inferred from homology"/>
<keyword evidence="4" id="KW-0238">DNA-binding</keyword>
<evidence type="ECO:0000256" key="5">
    <source>
        <dbReference type="ARBA" id="ARBA00023163"/>
    </source>
</evidence>
<evidence type="ECO:0000313" key="9">
    <source>
        <dbReference type="EMBL" id="OMJ82601.1"/>
    </source>
</evidence>
<comment type="similarity">
    <text evidence="2">Belongs to the bZIP family.</text>
</comment>
<accession>A0A1R2C0S1</accession>
<reference evidence="9 10" key="1">
    <citation type="submission" date="2016-11" db="EMBL/GenBank/DDBJ databases">
        <title>The macronuclear genome of Stentor coeruleus: a giant cell with tiny introns.</title>
        <authorList>
            <person name="Slabodnick M."/>
            <person name="Ruby J.G."/>
            <person name="Reiff S.B."/>
            <person name="Swart E.C."/>
            <person name="Gosai S."/>
            <person name="Prabakaran S."/>
            <person name="Witkowska E."/>
            <person name="Larue G.E."/>
            <person name="Fisher S."/>
            <person name="Freeman R.M."/>
            <person name="Gunawardena J."/>
            <person name="Chu W."/>
            <person name="Stover N.A."/>
            <person name="Gregory B.D."/>
            <person name="Nowacki M."/>
            <person name="Derisi J."/>
            <person name="Roy S.W."/>
            <person name="Marshall W.F."/>
            <person name="Sood P."/>
        </authorList>
    </citation>
    <scope>NUCLEOTIDE SEQUENCE [LARGE SCALE GENOMIC DNA]</scope>
    <source>
        <strain evidence="9">WM001</strain>
    </source>
</reference>
<dbReference type="Pfam" id="PF00170">
    <property type="entry name" value="bZIP_1"/>
    <property type="match status" value="1"/>
</dbReference>
<protein>
    <recommendedName>
        <fullName evidence="8">BZIP domain-containing protein</fullName>
    </recommendedName>
</protein>
<gene>
    <name evidence="9" type="ORF">SteCoe_16647</name>
</gene>
<dbReference type="CDD" id="cd14704">
    <property type="entry name" value="bZIP_HY5-like"/>
    <property type="match status" value="1"/>
</dbReference>
<dbReference type="InterPro" id="IPR044280">
    <property type="entry name" value="Hac1/HY5"/>
</dbReference>
<keyword evidence="7" id="KW-0175">Coiled coil</keyword>
<comment type="caution">
    <text evidence="9">The sequence shown here is derived from an EMBL/GenBank/DDBJ whole genome shotgun (WGS) entry which is preliminary data.</text>
</comment>
<dbReference type="PROSITE" id="PS50217">
    <property type="entry name" value="BZIP"/>
    <property type="match status" value="1"/>
</dbReference>
<sequence>MDCIKHEDFCDIISDTSSTVYDDKPTFPYIPSSGDFCLSDPEFVLETQDSPQENLIDYSITYLCEICHKNIIKLEDSSSDTRKKRKRSENQLIVASMKVCDSCRNLDIEDLKKISGSAQCKRVIKREHAKRRVQETESLKSPKDVQEKMIDENLDLTESEKKKMKQVIRNRISAQQSRDRKKAYIKEIEAENDELKQQTINLKYKIQQLHRENQYLKNQLAHIHLGGGNNNSVFGFKTATLGIAALLSVFLLFNTTTVENNIPAVRQLSAQLDMEEFKNSEGTSFKEVVENIQDDLYEKSLIDIGDRQNAIVEYRRQRVELMNENIFLKKIDPCEPKFESKALTTLFCPTVQTYWDPDNEKGNLKHLQVIIPVESLPYIDDASSDTSQSYVAEIMCTVNDIKVLPISSH</sequence>
<evidence type="ECO:0000313" key="10">
    <source>
        <dbReference type="Proteomes" id="UP000187209"/>
    </source>
</evidence>
<dbReference type="GO" id="GO:0000981">
    <property type="term" value="F:DNA-binding transcription factor activity, RNA polymerase II-specific"/>
    <property type="evidence" value="ECO:0007669"/>
    <property type="project" value="InterPro"/>
</dbReference>
<dbReference type="PROSITE" id="PS00036">
    <property type="entry name" value="BZIP_BASIC"/>
    <property type="match status" value="1"/>
</dbReference>
<dbReference type="PANTHER" id="PTHR46714:SF6">
    <property type="entry name" value="TRANSCRIPTIONAL ACTIVATOR HAC1"/>
    <property type="match status" value="1"/>
</dbReference>
<feature type="domain" description="BZIP" evidence="8">
    <location>
        <begin position="160"/>
        <end position="223"/>
    </location>
</feature>
<evidence type="ECO:0000256" key="1">
    <source>
        <dbReference type="ARBA" id="ARBA00004123"/>
    </source>
</evidence>
<dbReference type="Proteomes" id="UP000187209">
    <property type="component" value="Unassembled WGS sequence"/>
</dbReference>
<keyword evidence="6" id="KW-0539">Nucleus</keyword>
<dbReference type="InterPro" id="IPR004827">
    <property type="entry name" value="bZIP"/>
</dbReference>
<organism evidence="9 10">
    <name type="scientific">Stentor coeruleus</name>
    <dbReference type="NCBI Taxonomy" id="5963"/>
    <lineage>
        <taxon>Eukaryota</taxon>
        <taxon>Sar</taxon>
        <taxon>Alveolata</taxon>
        <taxon>Ciliophora</taxon>
        <taxon>Postciliodesmatophora</taxon>
        <taxon>Heterotrichea</taxon>
        <taxon>Heterotrichida</taxon>
        <taxon>Stentoridae</taxon>
        <taxon>Stentor</taxon>
    </lineage>
</organism>
<keyword evidence="5" id="KW-0804">Transcription</keyword>
<evidence type="ECO:0000256" key="3">
    <source>
        <dbReference type="ARBA" id="ARBA00023015"/>
    </source>
</evidence>